<dbReference type="PROSITE" id="PS51747">
    <property type="entry name" value="CYT_DCMP_DEAMINASES_2"/>
    <property type="match status" value="1"/>
</dbReference>
<protein>
    <submittedName>
        <fullName evidence="4">Bifunctional diaminohydroxyphosphoribosylaminopyrimidine deaminase/5-amino-6-(5-phosphoribosylamino)uracil reductase RibD</fullName>
    </submittedName>
</protein>
<organism evidence="4 5">
    <name type="scientific">Shewanella surugensis</name>
    <dbReference type="NCBI Taxonomy" id="212020"/>
    <lineage>
        <taxon>Bacteria</taxon>
        <taxon>Pseudomonadati</taxon>
        <taxon>Pseudomonadota</taxon>
        <taxon>Gammaproteobacteria</taxon>
        <taxon>Alteromonadales</taxon>
        <taxon>Shewanellaceae</taxon>
        <taxon>Shewanella</taxon>
    </lineage>
</organism>
<comment type="caution">
    <text evidence="4">The sequence shown here is derived from an EMBL/GenBank/DDBJ whole genome shotgun (WGS) entry which is preliminary data.</text>
</comment>
<dbReference type="Gene3D" id="3.40.140.10">
    <property type="entry name" value="Cytidine Deaminase, domain 2"/>
    <property type="match status" value="1"/>
</dbReference>
<sequence length="149" mass="15856">MMNLAQIHSSASFMLKALSVAKKALPACRPNPPVGCVLVRDGEIISEGFTQAIGGHHAEVMALAAYTGSLDDVIAYVTLEPCAFVGRTPSCAQVLASSGIKHVVVSMLDPDSRNNGRGIHILREAGIVVDIDIESERVRSFLMPYLGHS</sequence>
<evidence type="ECO:0000259" key="3">
    <source>
        <dbReference type="PROSITE" id="PS51747"/>
    </source>
</evidence>
<evidence type="ECO:0000256" key="2">
    <source>
        <dbReference type="ARBA" id="ARBA00022833"/>
    </source>
</evidence>
<dbReference type="EMBL" id="JAKIKS010000249">
    <property type="protein sequence ID" value="MCL1127915.1"/>
    <property type="molecule type" value="Genomic_DNA"/>
</dbReference>
<evidence type="ECO:0000256" key="1">
    <source>
        <dbReference type="ARBA" id="ARBA00022723"/>
    </source>
</evidence>
<keyword evidence="2" id="KW-0862">Zinc</keyword>
<dbReference type="InterPro" id="IPR016192">
    <property type="entry name" value="APOBEC/CMP_deaminase_Zn-bd"/>
</dbReference>
<dbReference type="Proteomes" id="UP001203423">
    <property type="component" value="Unassembled WGS sequence"/>
</dbReference>
<dbReference type="CDD" id="cd01284">
    <property type="entry name" value="Riboflavin_deaminase-reductase"/>
    <property type="match status" value="1"/>
</dbReference>
<dbReference type="Pfam" id="PF00383">
    <property type="entry name" value="dCMP_cyt_deam_1"/>
    <property type="match status" value="1"/>
</dbReference>
<dbReference type="InterPro" id="IPR016193">
    <property type="entry name" value="Cytidine_deaminase-like"/>
</dbReference>
<dbReference type="PANTHER" id="PTHR11079">
    <property type="entry name" value="CYTOSINE DEAMINASE FAMILY MEMBER"/>
    <property type="match status" value="1"/>
</dbReference>
<keyword evidence="5" id="KW-1185">Reference proteome</keyword>
<name>A0ABT0LKJ0_9GAMM</name>
<dbReference type="SUPFAM" id="SSF53927">
    <property type="entry name" value="Cytidine deaminase-like"/>
    <property type="match status" value="1"/>
</dbReference>
<dbReference type="InterPro" id="IPR002125">
    <property type="entry name" value="CMP_dCMP_dom"/>
</dbReference>
<evidence type="ECO:0000313" key="5">
    <source>
        <dbReference type="Proteomes" id="UP001203423"/>
    </source>
</evidence>
<dbReference type="RefSeq" id="WP_248943341.1">
    <property type="nucleotide sequence ID" value="NZ_JAKIKS010000249.1"/>
</dbReference>
<feature type="domain" description="CMP/dCMP-type deaminase" evidence="3">
    <location>
        <begin position="8"/>
        <end position="130"/>
    </location>
</feature>
<proteinExistence type="predicted"/>
<dbReference type="PANTHER" id="PTHR11079:SF162">
    <property type="entry name" value="RIBOFLAVIN BIOSYNTHESIS PROTEIN PYRD, CHLOROPLASTIC"/>
    <property type="match status" value="1"/>
</dbReference>
<accession>A0ABT0LKJ0</accession>
<gene>
    <name evidence="4" type="ORF">L2764_26540</name>
</gene>
<evidence type="ECO:0000313" key="4">
    <source>
        <dbReference type="EMBL" id="MCL1127915.1"/>
    </source>
</evidence>
<dbReference type="PROSITE" id="PS00903">
    <property type="entry name" value="CYT_DCMP_DEAMINASES_1"/>
    <property type="match status" value="1"/>
</dbReference>
<keyword evidence="1" id="KW-0479">Metal-binding</keyword>
<reference evidence="4 5" key="1">
    <citation type="submission" date="2022-01" db="EMBL/GenBank/DDBJ databases">
        <title>Whole genome-based taxonomy of the Shewanellaceae.</title>
        <authorList>
            <person name="Martin-Rodriguez A.J."/>
        </authorList>
    </citation>
    <scope>NUCLEOTIDE SEQUENCE [LARGE SCALE GENOMIC DNA]</scope>
    <source>
        <strain evidence="4 5">DSM 17177</strain>
    </source>
</reference>